<accession>A0ACC0AJE7</accession>
<comment type="caution">
    <text evidence="1">The sequence shown here is derived from an EMBL/GenBank/DDBJ whole genome shotgun (WGS) entry which is preliminary data.</text>
</comment>
<evidence type="ECO:0000313" key="2">
    <source>
        <dbReference type="Proteomes" id="UP001060085"/>
    </source>
</evidence>
<sequence>MEDVSCDLEVDVNGEEVFMVDKKIISFYSGRIRKLFGKSKGVVKSFKVIFNDFPGGADGFELMSRFCYNNGKIDISPLNVSLLFCIAHFMEMKESVSGAKNLFEKTEKSIHEIRYWTWSELVFALRQCQDLQSVANTSCILDKYLDSITRRIASSSEASPCPSTSSPDSSAHRLSCDTRSTESLKNSYFRVTWWFEDLLSLEPFLIEILVKTMLSKNIDHGIISRFLFYYQKSRFSAAKSDEKCKIMEAVIDALYCLDLSLVSYRSLFGLVQVSLNLNINKCSRNKLETMIGSQLDQATLDNLLIPPPSGSKYLYDVNLVLRFLKLFIGKGACCLPLTRLKKVASLMDLYIAEVAPDPCLKPHKFLALIKALPESARTSYDAIYQAIDIYFKVHSRLSEEEAMRVCSGLNYEKLSSQVCNSLTKNPKFPSNSAVQALISQQLKLRNLLEDTNSPNAFVDSPYSSIETNGTGKNNEQIVLYAGKLDLSTENEKLKAHLQGMQCRVMELEKVCRKMQIQMAKMMKSRLSSHNSPKSLPKLCS</sequence>
<evidence type="ECO:0000313" key="1">
    <source>
        <dbReference type="EMBL" id="KAI5660724.1"/>
    </source>
</evidence>
<organism evidence="1 2">
    <name type="scientific">Catharanthus roseus</name>
    <name type="common">Madagascar periwinkle</name>
    <name type="synonym">Vinca rosea</name>
    <dbReference type="NCBI Taxonomy" id="4058"/>
    <lineage>
        <taxon>Eukaryota</taxon>
        <taxon>Viridiplantae</taxon>
        <taxon>Streptophyta</taxon>
        <taxon>Embryophyta</taxon>
        <taxon>Tracheophyta</taxon>
        <taxon>Spermatophyta</taxon>
        <taxon>Magnoliopsida</taxon>
        <taxon>eudicotyledons</taxon>
        <taxon>Gunneridae</taxon>
        <taxon>Pentapetalae</taxon>
        <taxon>asterids</taxon>
        <taxon>lamiids</taxon>
        <taxon>Gentianales</taxon>
        <taxon>Apocynaceae</taxon>
        <taxon>Rauvolfioideae</taxon>
        <taxon>Vinceae</taxon>
        <taxon>Catharanthinae</taxon>
        <taxon>Catharanthus</taxon>
    </lineage>
</organism>
<dbReference type="EMBL" id="CM044705">
    <property type="protein sequence ID" value="KAI5660724.1"/>
    <property type="molecule type" value="Genomic_DNA"/>
</dbReference>
<reference evidence="2" key="1">
    <citation type="journal article" date="2023" name="Nat. Plants">
        <title>Single-cell RNA sequencing provides a high-resolution roadmap for understanding the multicellular compartmentation of specialized metabolism.</title>
        <authorList>
            <person name="Sun S."/>
            <person name="Shen X."/>
            <person name="Li Y."/>
            <person name="Li Y."/>
            <person name="Wang S."/>
            <person name="Li R."/>
            <person name="Zhang H."/>
            <person name="Shen G."/>
            <person name="Guo B."/>
            <person name="Wei J."/>
            <person name="Xu J."/>
            <person name="St-Pierre B."/>
            <person name="Chen S."/>
            <person name="Sun C."/>
        </authorList>
    </citation>
    <scope>NUCLEOTIDE SEQUENCE [LARGE SCALE GENOMIC DNA]</scope>
</reference>
<gene>
    <name evidence="1" type="ORF">M9H77_20047</name>
</gene>
<name>A0ACC0AJE7_CATRO</name>
<keyword evidence="2" id="KW-1185">Reference proteome</keyword>
<dbReference type="Proteomes" id="UP001060085">
    <property type="component" value="Linkage Group LG05"/>
</dbReference>
<protein>
    <submittedName>
        <fullName evidence="1">Uncharacterized protein</fullName>
    </submittedName>
</protein>
<proteinExistence type="predicted"/>